<dbReference type="CDD" id="cd00096">
    <property type="entry name" value="Ig"/>
    <property type="match status" value="2"/>
</dbReference>
<keyword evidence="5" id="KW-0677">Repeat</keyword>
<comment type="similarity">
    <text evidence="2">Belongs to the immunoglobulin superfamily.</text>
</comment>
<dbReference type="PROSITE" id="PS50853">
    <property type="entry name" value="FN3"/>
    <property type="match status" value="1"/>
</dbReference>
<keyword evidence="4" id="KW-0732">Signal</keyword>
<feature type="domain" description="Ig-like" evidence="13">
    <location>
        <begin position="780"/>
        <end position="869"/>
    </location>
</feature>
<dbReference type="CDD" id="cd00063">
    <property type="entry name" value="FN3"/>
    <property type="match status" value="1"/>
</dbReference>
<evidence type="ECO:0000256" key="10">
    <source>
        <dbReference type="ARBA" id="ARBA00023319"/>
    </source>
</evidence>
<dbReference type="SMART" id="SM00408">
    <property type="entry name" value="IGc2"/>
    <property type="match status" value="6"/>
</dbReference>
<keyword evidence="6 12" id="KW-1133">Transmembrane helix</keyword>
<dbReference type="InterPro" id="IPR013098">
    <property type="entry name" value="Ig_I-set"/>
</dbReference>
<evidence type="ECO:0000313" key="16">
    <source>
        <dbReference type="Proteomes" id="UP001314229"/>
    </source>
</evidence>
<keyword evidence="9" id="KW-0325">Glycoprotein</keyword>
<dbReference type="InterPro" id="IPR036179">
    <property type="entry name" value="Ig-like_dom_sf"/>
</dbReference>
<keyword evidence="10" id="KW-0393">Immunoglobulin domain</keyword>
<dbReference type="PANTHER" id="PTHR11640:SF136">
    <property type="entry name" value="NEPHRIN"/>
    <property type="match status" value="1"/>
</dbReference>
<protein>
    <submittedName>
        <fullName evidence="15">Nephrin</fullName>
    </submittedName>
</protein>
<feature type="transmembrane region" description="Helical" evidence="12">
    <location>
        <begin position="1188"/>
        <end position="1213"/>
    </location>
</feature>
<feature type="compositionally biased region" description="Polar residues" evidence="11">
    <location>
        <begin position="1238"/>
        <end position="1250"/>
    </location>
</feature>
<keyword evidence="16" id="KW-1185">Reference proteome</keyword>
<gene>
    <name evidence="15" type="ORF">FSCOSCO3_A037087</name>
</gene>
<dbReference type="Proteomes" id="UP001314229">
    <property type="component" value="Unassembled WGS sequence"/>
</dbReference>
<evidence type="ECO:0000256" key="3">
    <source>
        <dbReference type="ARBA" id="ARBA00022692"/>
    </source>
</evidence>
<evidence type="ECO:0000256" key="5">
    <source>
        <dbReference type="ARBA" id="ARBA00022737"/>
    </source>
</evidence>
<evidence type="ECO:0000313" key="15">
    <source>
        <dbReference type="EMBL" id="CAK6960462.1"/>
    </source>
</evidence>
<sequence>MAAVLWQATEAGAPIRSSGQMAVVNAQAQSVDIILSSSMRKDNFSGLCQSPQNPFSSIFLSPSSIRFSRSITLLVRVPFISPSAYPLSISLPPSPPLYQPQLSPSSSFAWQWSGSTLADSARAICRSGRQKDAPAPWRHSTGLLEVRCDEMDFLSAWIVSPSALPFLCLIWGTQAQQAFRSEPRNLTVRMGATAVLRCEVLRASGTVQWVKDGLLLGPQRSLPGFPRYSMIGNPKRGQHHLQIENAQLEDDTFYECQVGRSESSRAIISSPAWVNVQIPPSKPYFEVDMAVPWVAGKKYTVTCIAPDAKTEAEVTLYKDGVELTGSESFTMSGSKDKLLNTHAEVTVTALNSDNGKQLTCHAKNPALFRPVESTMTMSVYYPPQPPVIVGLEREEVKAERMLTLECVSYGGNPLATLHWTKNGDVLSTTWEEDIVVQKSSSILNLKITPADNQAVLCCESVNLVSLLPLSVTRKITVLFEPAEVILSGSTEVIEGQELSLSCYATSSNPPVQIRWWLGYKELNTTDVIVEEGDNGGMTTMSNMTHQVSREEDGLKLTCEAFNQGTHFSKTQITKLSVYHPPQKVWLKAPPQDVPLRSGTKVRLICFSTGGNPTATVTWFKNGKKVASALKQTSFDMGVARELVLVLIPSDNMATYRCDATNEAMKTISAHTKLMVQFTAVSMKITADQEVLRQGQTLTLECVSGSSNPKADISWSLGPLRFQGVESQPKKTQFGGVSVSSSLSLNLSSQHHNQRAICQAYSHVLAEGANTFFKLNVLFPPEFSPDQPTQVQVVEDDMATIPLLFSANPEEVSCVWLHRREKLVIERDLHYDSSDAFSLEIKNVTRRDAGVYTVKCTNDEGVNQISIMLDVQYAPGVKAEKDPVFVNLGETADLICVADANPIIPDMFSWKWLGEEEVEMGEETQEEESGLMTIHNVTRADAGLYQCIVNNGIAPPASADVQLVVQFKPELQKGPQWRKVASRGDGTATAEVVCQAEGIPRVDFTWEKKGVLMDFANPRYEQRTVREGSFHTSKVQVVNVSSVLDYAVFSCTARNSLGEDRLDIQLVSTSHPDPPTLFRQVSFSHDSVTLEWIPGFNGGLRQRFRIRYLWERSASFLYVDVFPPSATVFTVTDLQPLTTYNFSVNALNAMGESGYADNNAVLTITTKDMNELEGVPTDDDSVGGAGLPAYLTVVFTMVFGVLLVLNSLGCFFGLRWKKRQGQTGGRQGSGLDKKKNGEEGSSQSTVSNSNKYESREKINKAAQSTLLIDSESETDSNVYESYAAESSHYYPTGDYMPPLSPLPEEKYVTPLPHNHLYDDVRDEGLYQDVLPSFRPSHLTMFDHRLPHQRNDWRSPSYPQGPERVREFMDVRQPQRDSDLPFELQGELV</sequence>
<dbReference type="SMART" id="SM00409">
    <property type="entry name" value="IG"/>
    <property type="match status" value="8"/>
</dbReference>
<dbReference type="SMART" id="SM00060">
    <property type="entry name" value="FN3"/>
    <property type="match status" value="1"/>
</dbReference>
<feature type="domain" description="Ig-like" evidence="13">
    <location>
        <begin position="968"/>
        <end position="1064"/>
    </location>
</feature>
<name>A0AAV1NMA2_SCOSC</name>
<feature type="domain" description="Ig-like" evidence="13">
    <location>
        <begin position="581"/>
        <end position="668"/>
    </location>
</feature>
<feature type="domain" description="Ig-like" evidence="13">
    <location>
        <begin position="161"/>
        <end position="269"/>
    </location>
</feature>
<dbReference type="Gene3D" id="2.60.40.10">
    <property type="entry name" value="Immunoglobulins"/>
    <property type="match status" value="10"/>
</dbReference>
<evidence type="ECO:0000256" key="9">
    <source>
        <dbReference type="ARBA" id="ARBA00023180"/>
    </source>
</evidence>
<dbReference type="InterPro" id="IPR003961">
    <property type="entry name" value="FN3_dom"/>
</dbReference>
<feature type="domain" description="Ig-like" evidence="13">
    <location>
        <begin position="481"/>
        <end position="576"/>
    </location>
</feature>
<dbReference type="Pfam" id="PF07679">
    <property type="entry name" value="I-set"/>
    <property type="match status" value="3"/>
</dbReference>
<evidence type="ECO:0000259" key="13">
    <source>
        <dbReference type="PROSITE" id="PS50835"/>
    </source>
</evidence>
<dbReference type="Pfam" id="PF08205">
    <property type="entry name" value="C2-set_2"/>
    <property type="match status" value="3"/>
</dbReference>
<dbReference type="EMBL" id="CAWUFR010000045">
    <property type="protein sequence ID" value="CAK6960462.1"/>
    <property type="molecule type" value="Genomic_DNA"/>
</dbReference>
<dbReference type="PANTHER" id="PTHR11640">
    <property type="entry name" value="NEPHRIN"/>
    <property type="match status" value="1"/>
</dbReference>
<dbReference type="GO" id="GO:0005911">
    <property type="term" value="C:cell-cell junction"/>
    <property type="evidence" value="ECO:0007669"/>
    <property type="project" value="TreeGrafter"/>
</dbReference>
<comment type="subcellular location">
    <subcellularLocation>
        <location evidence="1">Membrane</location>
        <topology evidence="1">Single-pass type I membrane protein</topology>
    </subcellularLocation>
</comment>
<feature type="domain" description="Ig-like" evidence="13">
    <location>
        <begin position="678"/>
        <end position="775"/>
    </location>
</feature>
<accession>A0AAV1NMA2</accession>
<dbReference type="GO" id="GO:0050839">
    <property type="term" value="F:cell adhesion molecule binding"/>
    <property type="evidence" value="ECO:0007669"/>
    <property type="project" value="TreeGrafter"/>
</dbReference>
<dbReference type="PROSITE" id="PS50835">
    <property type="entry name" value="IG_LIKE"/>
    <property type="match status" value="9"/>
</dbReference>
<proteinExistence type="inferred from homology"/>
<reference evidence="15 16" key="1">
    <citation type="submission" date="2024-01" db="EMBL/GenBank/DDBJ databases">
        <authorList>
            <person name="Alioto T."/>
            <person name="Alioto T."/>
            <person name="Gomez Garrido J."/>
        </authorList>
    </citation>
    <scope>NUCLEOTIDE SEQUENCE [LARGE SCALE GENOMIC DNA]</scope>
</reference>
<dbReference type="FunFam" id="2.60.40.10:FF:000077">
    <property type="entry name" value="Kirre like nephrin family adhesion molecule 3"/>
    <property type="match status" value="1"/>
</dbReference>
<dbReference type="InterPro" id="IPR003598">
    <property type="entry name" value="Ig_sub2"/>
</dbReference>
<dbReference type="SUPFAM" id="SSF49265">
    <property type="entry name" value="Fibronectin type III"/>
    <property type="match status" value="1"/>
</dbReference>
<evidence type="ECO:0000256" key="12">
    <source>
        <dbReference type="SAM" id="Phobius"/>
    </source>
</evidence>
<dbReference type="GO" id="GO:0098609">
    <property type="term" value="P:cell-cell adhesion"/>
    <property type="evidence" value="ECO:0007669"/>
    <property type="project" value="TreeGrafter"/>
</dbReference>
<evidence type="ECO:0000256" key="6">
    <source>
        <dbReference type="ARBA" id="ARBA00022989"/>
    </source>
</evidence>
<comment type="caution">
    <text evidence="15">The sequence shown here is derived from an EMBL/GenBank/DDBJ whole genome shotgun (WGS) entry which is preliminary data.</text>
</comment>
<feature type="domain" description="Ig-like" evidence="13">
    <location>
        <begin position="874"/>
        <end position="963"/>
    </location>
</feature>
<evidence type="ECO:0000256" key="2">
    <source>
        <dbReference type="ARBA" id="ARBA00008637"/>
    </source>
</evidence>
<dbReference type="InterPro" id="IPR007110">
    <property type="entry name" value="Ig-like_dom"/>
</dbReference>
<dbReference type="InterPro" id="IPR003599">
    <property type="entry name" value="Ig_sub"/>
</dbReference>
<dbReference type="Pfam" id="PF13927">
    <property type="entry name" value="Ig_3"/>
    <property type="match status" value="1"/>
</dbReference>
<evidence type="ECO:0000256" key="4">
    <source>
        <dbReference type="ARBA" id="ARBA00022729"/>
    </source>
</evidence>
<evidence type="ECO:0000256" key="7">
    <source>
        <dbReference type="ARBA" id="ARBA00023136"/>
    </source>
</evidence>
<dbReference type="InterPro" id="IPR036116">
    <property type="entry name" value="FN3_sf"/>
</dbReference>
<feature type="domain" description="Ig-like" evidence="13">
    <location>
        <begin position="385"/>
        <end position="476"/>
    </location>
</feature>
<dbReference type="Pfam" id="PF00041">
    <property type="entry name" value="fn3"/>
    <property type="match status" value="1"/>
</dbReference>
<keyword evidence="7 12" id="KW-0472">Membrane</keyword>
<evidence type="ECO:0000259" key="14">
    <source>
        <dbReference type="PROSITE" id="PS50853"/>
    </source>
</evidence>
<dbReference type="InterPro" id="IPR051275">
    <property type="entry name" value="Cell_adhesion_signaling"/>
</dbReference>
<organism evidence="15 16">
    <name type="scientific">Scomber scombrus</name>
    <name type="common">Atlantic mackerel</name>
    <name type="synonym">Scomber vernalis</name>
    <dbReference type="NCBI Taxonomy" id="13677"/>
    <lineage>
        <taxon>Eukaryota</taxon>
        <taxon>Metazoa</taxon>
        <taxon>Chordata</taxon>
        <taxon>Craniata</taxon>
        <taxon>Vertebrata</taxon>
        <taxon>Euteleostomi</taxon>
        <taxon>Actinopterygii</taxon>
        <taxon>Neopterygii</taxon>
        <taxon>Teleostei</taxon>
        <taxon>Neoteleostei</taxon>
        <taxon>Acanthomorphata</taxon>
        <taxon>Pelagiaria</taxon>
        <taxon>Scombriformes</taxon>
        <taxon>Scombridae</taxon>
        <taxon>Scomber</taxon>
    </lineage>
</organism>
<dbReference type="InterPro" id="IPR013162">
    <property type="entry name" value="CD80_C2-set"/>
</dbReference>
<evidence type="ECO:0000256" key="8">
    <source>
        <dbReference type="ARBA" id="ARBA00023157"/>
    </source>
</evidence>
<evidence type="ECO:0000256" key="11">
    <source>
        <dbReference type="SAM" id="MobiDB-lite"/>
    </source>
</evidence>
<evidence type="ECO:0000256" key="1">
    <source>
        <dbReference type="ARBA" id="ARBA00004479"/>
    </source>
</evidence>
<dbReference type="FunFam" id="2.60.40.10:FF:000719">
    <property type="entry name" value="nephrin isoform X1"/>
    <property type="match status" value="1"/>
</dbReference>
<keyword evidence="3 12" id="KW-0812">Transmembrane</keyword>
<dbReference type="InterPro" id="IPR013783">
    <property type="entry name" value="Ig-like_fold"/>
</dbReference>
<keyword evidence="8" id="KW-1015">Disulfide bond</keyword>
<feature type="domain" description="Fibronectin type-III" evidence="14">
    <location>
        <begin position="1070"/>
        <end position="1168"/>
    </location>
</feature>
<dbReference type="SUPFAM" id="SSF48726">
    <property type="entry name" value="Immunoglobulin"/>
    <property type="match status" value="9"/>
</dbReference>
<feature type="region of interest" description="Disordered" evidence="11">
    <location>
        <begin position="1219"/>
        <end position="1255"/>
    </location>
</feature>
<dbReference type="GO" id="GO:0005886">
    <property type="term" value="C:plasma membrane"/>
    <property type="evidence" value="ECO:0007669"/>
    <property type="project" value="TreeGrafter"/>
</dbReference>
<feature type="domain" description="Ig-like" evidence="13">
    <location>
        <begin position="280"/>
        <end position="376"/>
    </location>
</feature>